<dbReference type="PANTHER" id="PTHR47955">
    <property type="entry name" value="CYTOCHROME P450 FAMILY 71 PROTEIN"/>
    <property type="match status" value="1"/>
</dbReference>
<evidence type="ECO:0000313" key="11">
    <source>
        <dbReference type="Proteomes" id="UP000596660"/>
    </source>
</evidence>
<proteinExistence type="inferred from homology"/>
<dbReference type="PANTHER" id="PTHR47955:SF8">
    <property type="entry name" value="CYTOCHROME P450 71D11-LIKE"/>
    <property type="match status" value="1"/>
</dbReference>
<keyword evidence="6 8" id="KW-0503">Monooxygenase</keyword>
<dbReference type="GO" id="GO:0016705">
    <property type="term" value="F:oxidoreductase activity, acting on paired donors, with incorporation or reduction of molecular oxygen"/>
    <property type="evidence" value="ECO:0007669"/>
    <property type="project" value="InterPro"/>
</dbReference>
<evidence type="ECO:0000256" key="7">
    <source>
        <dbReference type="PIRSR" id="PIRSR602401-1"/>
    </source>
</evidence>
<keyword evidence="5 7" id="KW-0408">Iron</keyword>
<dbReference type="InterPro" id="IPR036396">
    <property type="entry name" value="Cyt_P450_sf"/>
</dbReference>
<comment type="cofactor">
    <cofactor evidence="7">
        <name>heme</name>
        <dbReference type="ChEBI" id="CHEBI:30413"/>
    </cofactor>
</comment>
<comment type="similarity">
    <text evidence="1 8">Belongs to the cytochrome P450 family.</text>
</comment>
<evidence type="ECO:0000313" key="10">
    <source>
        <dbReference type="EnsemblPlants" id="AUR62025316-RA:cds"/>
    </source>
</evidence>
<evidence type="ECO:0000256" key="9">
    <source>
        <dbReference type="SAM" id="SignalP"/>
    </source>
</evidence>
<keyword evidence="2 7" id="KW-0349">Heme</keyword>
<keyword evidence="3 7" id="KW-0479">Metal-binding</keyword>
<dbReference type="OMA" id="HEDGHRM"/>
<feature type="chain" id="PRO_5031023392" description="Cytochrome P450" evidence="9">
    <location>
        <begin position="25"/>
        <end position="493"/>
    </location>
</feature>
<dbReference type="CDD" id="cd11072">
    <property type="entry name" value="CYP71-like"/>
    <property type="match status" value="1"/>
</dbReference>
<evidence type="ECO:0000256" key="5">
    <source>
        <dbReference type="ARBA" id="ARBA00023004"/>
    </source>
</evidence>
<dbReference type="Pfam" id="PF00067">
    <property type="entry name" value="p450"/>
    <property type="match status" value="1"/>
</dbReference>
<organism evidence="10 11">
    <name type="scientific">Chenopodium quinoa</name>
    <name type="common">Quinoa</name>
    <dbReference type="NCBI Taxonomy" id="63459"/>
    <lineage>
        <taxon>Eukaryota</taxon>
        <taxon>Viridiplantae</taxon>
        <taxon>Streptophyta</taxon>
        <taxon>Embryophyta</taxon>
        <taxon>Tracheophyta</taxon>
        <taxon>Spermatophyta</taxon>
        <taxon>Magnoliopsida</taxon>
        <taxon>eudicotyledons</taxon>
        <taxon>Gunneridae</taxon>
        <taxon>Pentapetalae</taxon>
        <taxon>Caryophyllales</taxon>
        <taxon>Chenopodiaceae</taxon>
        <taxon>Chenopodioideae</taxon>
        <taxon>Atripliceae</taxon>
        <taxon>Chenopodium</taxon>
    </lineage>
</organism>
<dbReference type="GO" id="GO:0005506">
    <property type="term" value="F:iron ion binding"/>
    <property type="evidence" value="ECO:0007669"/>
    <property type="project" value="InterPro"/>
</dbReference>
<accession>A0A803M8U0</accession>
<dbReference type="Gramene" id="AUR62025316-RA">
    <property type="protein sequence ID" value="AUR62025316-RA:cds"/>
    <property type="gene ID" value="AUR62025316"/>
</dbReference>
<reference evidence="10" key="2">
    <citation type="submission" date="2021-03" db="UniProtKB">
        <authorList>
            <consortium name="EnsemblPlants"/>
        </authorList>
    </citation>
    <scope>IDENTIFICATION</scope>
</reference>
<dbReference type="GO" id="GO:0020037">
    <property type="term" value="F:heme binding"/>
    <property type="evidence" value="ECO:0007669"/>
    <property type="project" value="InterPro"/>
</dbReference>
<dbReference type="PRINTS" id="PR00385">
    <property type="entry name" value="P450"/>
</dbReference>
<feature type="binding site" description="axial binding residue" evidence="7">
    <location>
        <position position="439"/>
    </location>
    <ligand>
        <name>heme</name>
        <dbReference type="ChEBI" id="CHEBI:30413"/>
    </ligand>
    <ligandPart>
        <name>Fe</name>
        <dbReference type="ChEBI" id="CHEBI:18248"/>
    </ligandPart>
</feature>
<evidence type="ECO:0000256" key="1">
    <source>
        <dbReference type="ARBA" id="ARBA00010617"/>
    </source>
</evidence>
<dbReference type="InterPro" id="IPR001128">
    <property type="entry name" value="Cyt_P450"/>
</dbReference>
<dbReference type="AlphaFoldDB" id="A0A803M8U0"/>
<dbReference type="EnsemblPlants" id="AUR62025316-RA">
    <property type="protein sequence ID" value="AUR62025316-RA:cds"/>
    <property type="gene ID" value="AUR62025316"/>
</dbReference>
<name>A0A803M8U0_CHEQI</name>
<evidence type="ECO:0000256" key="2">
    <source>
        <dbReference type="ARBA" id="ARBA00022617"/>
    </source>
</evidence>
<dbReference type="PRINTS" id="PR00463">
    <property type="entry name" value="EP450I"/>
</dbReference>
<dbReference type="FunFam" id="1.10.630.10:FF:000043">
    <property type="entry name" value="Cytochrome P450 99A2"/>
    <property type="match status" value="1"/>
</dbReference>
<keyword evidence="9" id="KW-0732">Signal</keyword>
<evidence type="ECO:0000256" key="6">
    <source>
        <dbReference type="ARBA" id="ARBA00023033"/>
    </source>
</evidence>
<dbReference type="InterPro" id="IPR002401">
    <property type="entry name" value="Cyt_P450_E_grp-I"/>
</dbReference>
<evidence type="ECO:0000256" key="4">
    <source>
        <dbReference type="ARBA" id="ARBA00023002"/>
    </source>
</evidence>
<evidence type="ECO:0000256" key="3">
    <source>
        <dbReference type="ARBA" id="ARBA00022723"/>
    </source>
</evidence>
<keyword evidence="11" id="KW-1185">Reference proteome</keyword>
<dbReference type="GO" id="GO:0004497">
    <property type="term" value="F:monooxygenase activity"/>
    <property type="evidence" value="ECO:0007669"/>
    <property type="project" value="UniProtKB-KW"/>
</dbReference>
<reference evidence="10" key="1">
    <citation type="journal article" date="2017" name="Nature">
        <title>The genome of Chenopodium quinoa.</title>
        <authorList>
            <person name="Jarvis D.E."/>
            <person name="Ho Y.S."/>
            <person name="Lightfoot D.J."/>
            <person name="Schmoeckel S.M."/>
            <person name="Li B."/>
            <person name="Borm T.J.A."/>
            <person name="Ohyanagi H."/>
            <person name="Mineta K."/>
            <person name="Michell C.T."/>
            <person name="Saber N."/>
            <person name="Kharbatia N.M."/>
            <person name="Rupper R.R."/>
            <person name="Sharp A.R."/>
            <person name="Dally N."/>
            <person name="Boughton B.A."/>
            <person name="Woo Y.H."/>
            <person name="Gao G."/>
            <person name="Schijlen E.G.W.M."/>
            <person name="Guo X."/>
            <person name="Momin A.A."/>
            <person name="Negrao S."/>
            <person name="Al-Babili S."/>
            <person name="Gehring C."/>
            <person name="Roessner U."/>
            <person name="Jung C."/>
            <person name="Murphy K."/>
            <person name="Arold S.T."/>
            <person name="Gojobori T."/>
            <person name="van der Linden C.G."/>
            <person name="van Loo E.N."/>
            <person name="Jellen E.N."/>
            <person name="Maughan P.J."/>
            <person name="Tester M."/>
        </authorList>
    </citation>
    <scope>NUCLEOTIDE SEQUENCE [LARGE SCALE GENOMIC DNA]</scope>
    <source>
        <strain evidence="10">cv. PI 614886</strain>
    </source>
</reference>
<dbReference type="SUPFAM" id="SSF48264">
    <property type="entry name" value="Cytochrome P450"/>
    <property type="match status" value="1"/>
</dbReference>
<protein>
    <recommendedName>
        <fullName evidence="12">Cytochrome P450</fullName>
    </recommendedName>
</protein>
<evidence type="ECO:0008006" key="12">
    <source>
        <dbReference type="Google" id="ProtNLM"/>
    </source>
</evidence>
<dbReference type="Proteomes" id="UP000596660">
    <property type="component" value="Unplaced"/>
</dbReference>
<keyword evidence="4 8" id="KW-0560">Oxidoreductase</keyword>
<dbReference type="InterPro" id="IPR017972">
    <property type="entry name" value="Cyt_P450_CS"/>
</dbReference>
<sequence length="493" mass="55949">MEISWLCLALFISSLIILFNLLKKQTHNNLPPGPTKLPLIGNLHQLAWGNTLPHRRLAELATVYGPIMHLRLGEVPTVVVSSADTAREVMKTHDAVFCSRPTLMVGKEIFYGSSDIGLAPYGEYWRQVRKISVLELFTMKRVESFRVIREEEVAEFVELLRAEAGSVVNLSKKLFGLSFDITSRIAFTKKGKEQEEFQALAVAVTKIASGFSIVDLYPSLDFLQSISGMKKKLKELVQESNRILDPIIDEHKSKMRDQGKVEEDLVDVLLNFHKDSVANSHNFCLSTDNIKAVVLELFGAGSETSSTAMEWAMSELLKNPKAMEKAQAEVRRVYQREVVVNETKLHKLTYLKQVIKETLRLHPPLPLLVPRESVERCQIQSCDIPIKSRVVINAWAIGRDPKSWSDPERFNPERFDNCSSDYKVDDFELLPFGAGRRKCPGMALGIANVELPLAMLLYHFDWKLPKNLDMDESFGITMRRKNELHVIPIPCPY</sequence>
<feature type="signal peptide" evidence="9">
    <location>
        <begin position="1"/>
        <end position="24"/>
    </location>
</feature>
<dbReference type="Gene3D" id="1.10.630.10">
    <property type="entry name" value="Cytochrome P450"/>
    <property type="match status" value="1"/>
</dbReference>
<evidence type="ECO:0000256" key="8">
    <source>
        <dbReference type="RuleBase" id="RU000461"/>
    </source>
</evidence>
<dbReference type="PROSITE" id="PS00086">
    <property type="entry name" value="CYTOCHROME_P450"/>
    <property type="match status" value="1"/>
</dbReference>